<sequence length="380" mass="38958">MKIVIAPDSFKGSLTAKQVGDAIAAGVRKALPDSDIVIKPMADGGEGTLQCLVDATGGKILQATVKNPLGRQITAEFGILGDGKTCVIEMAAASGLYLIDASERNPLVTTTYGFGQLIKAGLDLGCRRFILGIGGSATNDGGAGMLQALGFALLDGDGQPLAFGGGELHKLERIDSSSADPRLSECVFTIACDVDNPFVGPNGASHVFGPQKGATPEMVKLLDDNLRHFADVIEQTRGIAIHDLPGTGAAGGVAGALLAFLNGELKSGIQIVSETTRLAEAMEGADLVFTGEGQVDHQTAQGKTPCGVAKLAQQRGIPVIVLAGSIGTGIEALYKHGVTAVASIINKPMTLEQAMAQTAGLLEQAAEQLTRIFATKGGLS</sequence>
<reference evidence="5" key="1">
    <citation type="submission" date="2023-07" db="EMBL/GenBank/DDBJ databases">
        <authorList>
            <person name="Ivanov I."/>
            <person name="Teneva D."/>
            <person name="Stoikov I."/>
        </authorList>
    </citation>
    <scope>NUCLEOTIDE SEQUENCE</scope>
    <source>
        <strain evidence="5">4475</strain>
    </source>
</reference>
<name>A0AA48MAN1_9BACL</name>
<keyword evidence="2 4" id="KW-0808">Transferase</keyword>
<dbReference type="KEGG" id="bayd:BSPP4475_18945"/>
<dbReference type="InterPro" id="IPR018193">
    <property type="entry name" value="Glyc_kinase_flavodox-like_fold"/>
</dbReference>
<dbReference type="AlphaFoldDB" id="A0AA48MAN1"/>
<dbReference type="InterPro" id="IPR004381">
    <property type="entry name" value="Glycerate_kinase"/>
</dbReference>
<evidence type="ECO:0000256" key="1">
    <source>
        <dbReference type="ARBA" id="ARBA00006284"/>
    </source>
</evidence>
<dbReference type="EMBL" id="OY569118">
    <property type="protein sequence ID" value="CAJ1004373.1"/>
    <property type="molecule type" value="Genomic_DNA"/>
</dbReference>
<accession>A0AA48MAN1</accession>
<dbReference type="PIRSF" id="PIRSF006078">
    <property type="entry name" value="GlxK"/>
    <property type="match status" value="1"/>
</dbReference>
<dbReference type="RefSeq" id="WP_212133033.1">
    <property type="nucleotide sequence ID" value="NZ_OY569118.1"/>
</dbReference>
<evidence type="ECO:0000256" key="2">
    <source>
        <dbReference type="ARBA" id="ARBA00022679"/>
    </source>
</evidence>
<evidence type="ECO:0000256" key="4">
    <source>
        <dbReference type="PIRNR" id="PIRNR006078"/>
    </source>
</evidence>
<dbReference type="SUPFAM" id="SSF110738">
    <property type="entry name" value="Glycerate kinase I"/>
    <property type="match status" value="1"/>
</dbReference>
<organism evidence="5 6">
    <name type="scientific">Brevibacillus aydinogluensis</name>
    <dbReference type="NCBI Taxonomy" id="927786"/>
    <lineage>
        <taxon>Bacteria</taxon>
        <taxon>Bacillati</taxon>
        <taxon>Bacillota</taxon>
        <taxon>Bacilli</taxon>
        <taxon>Bacillales</taxon>
        <taxon>Paenibacillaceae</taxon>
        <taxon>Brevibacillus</taxon>
    </lineage>
</organism>
<keyword evidence="6" id="KW-1185">Reference proteome</keyword>
<dbReference type="InterPro" id="IPR018197">
    <property type="entry name" value="Glycerate_kinase_RE-like"/>
</dbReference>
<proteinExistence type="inferred from homology"/>
<dbReference type="NCBIfam" id="TIGR00045">
    <property type="entry name" value="glycerate kinase"/>
    <property type="match status" value="1"/>
</dbReference>
<dbReference type="Gene3D" id="3.40.50.10350">
    <property type="entry name" value="Glycerate kinase, domain 1"/>
    <property type="match status" value="1"/>
</dbReference>
<evidence type="ECO:0000313" key="6">
    <source>
        <dbReference type="Proteomes" id="UP001189619"/>
    </source>
</evidence>
<dbReference type="InterPro" id="IPR036129">
    <property type="entry name" value="Glycerate_kinase_sf"/>
</dbReference>
<keyword evidence="3 4" id="KW-0418">Kinase</keyword>
<dbReference type="Gene3D" id="3.90.1510.10">
    <property type="entry name" value="Glycerate kinase, domain 2"/>
    <property type="match status" value="1"/>
</dbReference>
<gene>
    <name evidence="5" type="ORF">BSPP4475_18945</name>
</gene>
<dbReference type="PANTHER" id="PTHR21599:SF0">
    <property type="entry name" value="GLYCERATE KINASE"/>
    <property type="match status" value="1"/>
</dbReference>
<comment type="similarity">
    <text evidence="1 4">Belongs to the glycerate kinase type-1 family.</text>
</comment>
<evidence type="ECO:0000313" key="5">
    <source>
        <dbReference type="EMBL" id="CAJ1004373.1"/>
    </source>
</evidence>
<dbReference type="GO" id="GO:0031388">
    <property type="term" value="P:organic acid phosphorylation"/>
    <property type="evidence" value="ECO:0007669"/>
    <property type="project" value="UniProtKB-UniRule"/>
</dbReference>
<evidence type="ECO:0000256" key="3">
    <source>
        <dbReference type="ARBA" id="ARBA00022777"/>
    </source>
</evidence>
<dbReference type="Proteomes" id="UP001189619">
    <property type="component" value="Chromosome"/>
</dbReference>
<dbReference type="GO" id="GO:0008887">
    <property type="term" value="F:glycerate kinase activity"/>
    <property type="evidence" value="ECO:0007669"/>
    <property type="project" value="UniProtKB-UniRule"/>
</dbReference>
<protein>
    <submittedName>
        <fullName evidence="5">Glycerate kinase</fullName>
    </submittedName>
</protein>
<dbReference type="Pfam" id="PF02595">
    <property type="entry name" value="Gly_kinase"/>
    <property type="match status" value="1"/>
</dbReference>
<dbReference type="PANTHER" id="PTHR21599">
    <property type="entry name" value="GLYCERATE KINASE"/>
    <property type="match status" value="1"/>
</dbReference>